<dbReference type="Proteomes" id="UP001497444">
    <property type="component" value="Chromosome 2"/>
</dbReference>
<organism evidence="3 4">
    <name type="scientific">Sphagnum jensenii</name>
    <dbReference type="NCBI Taxonomy" id="128206"/>
    <lineage>
        <taxon>Eukaryota</taxon>
        <taxon>Viridiplantae</taxon>
        <taxon>Streptophyta</taxon>
        <taxon>Embryophyta</taxon>
        <taxon>Bryophyta</taxon>
        <taxon>Sphagnophytina</taxon>
        <taxon>Sphagnopsida</taxon>
        <taxon>Sphagnales</taxon>
        <taxon>Sphagnaceae</taxon>
        <taxon>Sphagnum</taxon>
    </lineage>
</organism>
<sequence>MEHVFEVGKEVEARFNEIGYRGAWFRCKVYSMGSSLCFLDHRLESLSLLHQYCTWTSACEPDPVSGLANRKNIRWMIRPPMPPTLDEIQYQEWKEPGLVVVFNKDYRVGDMVDWWHDSCFWTGRILSMNAANNKVQIALLNPPQGEGKRYWAHPKDLRPALEWTMESDWIAVKPLLAEDVHRRRSVNPRCGQPHVQLMDKSSGASLIVAVSAARSQDSAIEYVNLQSQRCDQPAQGPTTEGSVIGEASRERCSCSGPTGELNIAVEPAKQSVHAVQPSAKRRYRVKKKRQTTGELNISVESVTKSMDAIQPSARRRYRVKKRRETTGISTGNAAKETIQRKRKRAVCKEDNTVCGKKQLCRTWTPNLREQNGKSSEDPEIRQNLEQANELIALNTKMFSAPSTPQHEEVWDTGKIWESDGHPQSGDTSMVSEEDKIIPENSGEADPVQDILVESSEAHDEKVALEGKESNFTVSSGSPREEDCQHQEGQMCNEGADVLDLCKDVKAEESSISTTLEDGKERPVQVMVVSEGEQAQVADEKTNLTIARSEGLAEAGAAAIRKFSLIDFPEELYDLERLSVRVQSMRKILRRKFGGKQKELIWRVEGVTQKYESTGAKSCEAVGVVRDQESSIDLAPVQLNHAVQSSDQECTADLAFVKPASEIECHMMKSNKIIQGQSKEESIQEAELELLELLSCQPNASEATAQKQENSDTGGQLKQQRQTKIDITDLYMGADASRHGFGELKAEFVEPVASAGEQSKGDSLQCPGIKLQPNGVGSVKAYSQGEAVSIGNYASLAEAGFAYESAAGHPPFPRAGTDAFSGPVTNLDPSRREDSKHKETIGLCATAAQFGLDAANSSIDVTIVLEPSPVAQGTHTGPEGSSRLRRNETAERQTSVWTVEEESLVSVANRTGKPQPDESGLIFACSNSESIADATKPVVSSMSSECDAVLKDVSASNATGLETPPSLDLIKIRTFLDSIRMTGFATMKETEAAYQARRTLLQTIFCTIDDIAESMDSIAGADMLVFFSSSVSYIDSDTNGSKVILRSRSGQRTSKYESIPIGLYKTLEEAEAACRAISHCRRELKKFASLSGLLQVVNQPQIAGTASILKSEAVPQVWRPCTSDSTLPPPTINHGQCSIQAKAQPSTATITQASVHSPGNAKASMGNRPYLTTSTTVQTIRQTEAFDVVLTDTHASLQAKASRQVQVCKQANTHEIAPCTTPLNIQVCVPGGTPFVPGNVRFEPPPATLGAVITTNNERECGTLPLPQPVHNQSTFLPANIVNTYVCCKTAVWPLDQILVRRLQCKLCNCTMHTACAIRSGQLRLMQFTRNGQVLEHVLYRCLCNYDSEVLFKLLAVIWHITTVIAKQQNRNRVRSAAGVWSGSVSSVQAMPELGYLMETLSRLELSLKGASRNLFKLHRMVSAMINYTKVAPDSVDYQRFVDWIAYHTKLAAGMCNFL</sequence>
<dbReference type="PANTHER" id="PTHR36805:SF7">
    <property type="entry name" value="AGENET DOMAIN-CONTAINING PROTEIN"/>
    <property type="match status" value="1"/>
</dbReference>
<feature type="domain" description="Agenet" evidence="2">
    <location>
        <begin position="3"/>
        <end position="65"/>
    </location>
</feature>
<gene>
    <name evidence="3" type="ORF">CSSPJE1EN1_LOCUS13891</name>
</gene>
<accession>A0ABP0WNH1</accession>
<feature type="region of interest" description="Disordered" evidence="1">
    <location>
        <begin position="868"/>
        <end position="895"/>
    </location>
</feature>
<evidence type="ECO:0000313" key="3">
    <source>
        <dbReference type="EMBL" id="CAK9268413.1"/>
    </source>
</evidence>
<evidence type="ECO:0000256" key="1">
    <source>
        <dbReference type="SAM" id="MobiDB-lite"/>
    </source>
</evidence>
<dbReference type="Pfam" id="PF05641">
    <property type="entry name" value="Agenet"/>
    <property type="match status" value="1"/>
</dbReference>
<reference evidence="3 4" key="1">
    <citation type="submission" date="2024-02" db="EMBL/GenBank/DDBJ databases">
        <authorList>
            <consortium name="ELIXIR-Norway"/>
            <consortium name="Elixir Norway"/>
        </authorList>
    </citation>
    <scope>NUCLEOTIDE SEQUENCE [LARGE SCALE GENOMIC DNA]</scope>
</reference>
<evidence type="ECO:0000259" key="2">
    <source>
        <dbReference type="SMART" id="SM00743"/>
    </source>
</evidence>
<dbReference type="InterPro" id="IPR014002">
    <property type="entry name" value="Agenet_dom_plant"/>
</dbReference>
<name>A0ABP0WNH1_9BRYO</name>
<dbReference type="EMBL" id="OZ020097">
    <property type="protein sequence ID" value="CAK9268413.1"/>
    <property type="molecule type" value="Genomic_DNA"/>
</dbReference>
<proteinExistence type="predicted"/>
<protein>
    <recommendedName>
        <fullName evidence="2">Agenet domain-containing protein</fullName>
    </recommendedName>
</protein>
<evidence type="ECO:0000313" key="4">
    <source>
        <dbReference type="Proteomes" id="UP001497444"/>
    </source>
</evidence>
<keyword evidence="4" id="KW-1185">Reference proteome</keyword>
<feature type="domain" description="Agenet" evidence="2">
    <location>
        <begin position="104"/>
        <end position="165"/>
    </location>
</feature>
<dbReference type="InterPro" id="IPR008395">
    <property type="entry name" value="Agenet-like_dom"/>
</dbReference>
<feature type="region of interest" description="Disordered" evidence="1">
    <location>
        <begin position="700"/>
        <end position="720"/>
    </location>
</feature>
<dbReference type="PANTHER" id="PTHR36805">
    <property type="entry name" value="AGENET DOMAIN-CONTAINING PROTEIN"/>
    <property type="match status" value="1"/>
</dbReference>
<feature type="region of interest" description="Disordered" evidence="1">
    <location>
        <begin position="812"/>
        <end position="836"/>
    </location>
</feature>
<dbReference type="SMART" id="SM00743">
    <property type="entry name" value="Agenet"/>
    <property type="match status" value="2"/>
</dbReference>